<gene>
    <name evidence="2" type="ORF">J2X20_004257</name>
</gene>
<keyword evidence="1" id="KW-0812">Transmembrane</keyword>
<proteinExistence type="predicted"/>
<feature type="transmembrane region" description="Helical" evidence="1">
    <location>
        <begin position="131"/>
        <end position="150"/>
    </location>
</feature>
<name>A0ABU1YRV8_ROSSA</name>
<keyword evidence="1" id="KW-0472">Membrane</keyword>
<organism evidence="2 3">
    <name type="scientific">Roseateles saccharophilus</name>
    <name type="common">Pseudomonas saccharophila</name>
    <dbReference type="NCBI Taxonomy" id="304"/>
    <lineage>
        <taxon>Bacteria</taxon>
        <taxon>Pseudomonadati</taxon>
        <taxon>Pseudomonadota</taxon>
        <taxon>Betaproteobacteria</taxon>
        <taxon>Burkholderiales</taxon>
        <taxon>Sphaerotilaceae</taxon>
        <taxon>Roseateles</taxon>
    </lineage>
</organism>
<evidence type="ECO:0000256" key="1">
    <source>
        <dbReference type="SAM" id="Phobius"/>
    </source>
</evidence>
<sequence>MGYHVTLLRSSQGKQIPISLEEASAAAAALDGWSYSDTPPTFTFAAADTSFCLWYQEGELWTKNPDEGCIDAMLALAKRLDARVRGDEGETYDAGTTYQHPDDIQLQAEMEAASKVLIAGELKRQKFFRNAIVGFFVLLGGIGFLVGKWLERH</sequence>
<evidence type="ECO:0000313" key="3">
    <source>
        <dbReference type="Proteomes" id="UP001180453"/>
    </source>
</evidence>
<keyword evidence="3" id="KW-1185">Reference proteome</keyword>
<evidence type="ECO:0000313" key="2">
    <source>
        <dbReference type="EMBL" id="MDR7271589.1"/>
    </source>
</evidence>
<comment type="caution">
    <text evidence="2">The sequence shown here is derived from an EMBL/GenBank/DDBJ whole genome shotgun (WGS) entry which is preliminary data.</text>
</comment>
<dbReference type="Proteomes" id="UP001180453">
    <property type="component" value="Unassembled WGS sequence"/>
</dbReference>
<dbReference type="RefSeq" id="WP_310269074.1">
    <property type="nucleotide sequence ID" value="NZ_JAVDXU010000003.1"/>
</dbReference>
<accession>A0ABU1YRV8</accession>
<dbReference type="EMBL" id="JAVDXU010000003">
    <property type="protein sequence ID" value="MDR7271589.1"/>
    <property type="molecule type" value="Genomic_DNA"/>
</dbReference>
<keyword evidence="1" id="KW-1133">Transmembrane helix</keyword>
<protein>
    <submittedName>
        <fullName evidence="2">Uncharacterized protein</fullName>
    </submittedName>
</protein>
<reference evidence="2 3" key="1">
    <citation type="submission" date="2023-07" db="EMBL/GenBank/DDBJ databases">
        <title>Sorghum-associated microbial communities from plants grown in Nebraska, USA.</title>
        <authorList>
            <person name="Schachtman D."/>
        </authorList>
    </citation>
    <scope>NUCLEOTIDE SEQUENCE [LARGE SCALE GENOMIC DNA]</scope>
    <source>
        <strain evidence="2 3">BE314</strain>
    </source>
</reference>